<feature type="region of interest" description="Disordered" evidence="7">
    <location>
        <begin position="61"/>
        <end position="81"/>
    </location>
</feature>
<comment type="subcellular location">
    <subcellularLocation>
        <location evidence="1">Nucleus</location>
    </subcellularLocation>
</comment>
<keyword evidence="5" id="KW-0804">Transcription</keyword>
<dbReference type="AlphaFoldDB" id="A0AAN9A6X1"/>
<dbReference type="GO" id="GO:0005634">
    <property type="term" value="C:nucleus"/>
    <property type="evidence" value="ECO:0007669"/>
    <property type="project" value="UniProtKB-SubCell"/>
</dbReference>
<proteinExistence type="inferred from homology"/>
<dbReference type="PANTHER" id="PTHR11988:SF56">
    <property type="entry name" value="TRANSCRIPTION FACTOR CES-2"/>
    <property type="match status" value="1"/>
</dbReference>
<evidence type="ECO:0000313" key="9">
    <source>
        <dbReference type="EMBL" id="KAK7072067.1"/>
    </source>
</evidence>
<dbReference type="PROSITE" id="PS50217">
    <property type="entry name" value="BZIP"/>
    <property type="match status" value="1"/>
</dbReference>
<dbReference type="FunFam" id="1.20.5.170:FF:000025">
    <property type="entry name" value="nuclear factor interleukin-3-regulated protein-like"/>
    <property type="match status" value="1"/>
</dbReference>
<feature type="region of interest" description="Disordered" evidence="7">
    <location>
        <begin position="198"/>
        <end position="225"/>
    </location>
</feature>
<sequence length="334" mass="37031">MASSSVSGEETDVDSSVLRSNKHGELQPLDFSTKSKFSAVSSLQDDGRKADDSKKCAVEQYNSTSTGFPETQSIPTQDTNTPVSICGEARKVQDINLNRRGQLSQVPNSMGMIMPCISDLNIALSSLSRPNPNSLSNVSLKSSHSQEKDLSQTGTDNNELKISPLQTVTSPADLLGDDAAQNSDTKFEENCEMISKNLKKADINSPDSKTGEHLENDTSFSDLDYSDHSNFDTSCNSGKSLDEEYKNEMLNDGLTFHKQSLCQNMDSLKNEAYWERRRKNNEAAKRSRDARRAKEDEIAIRAAFLEQENIKLRVELSSLKSETTKLRCLLYNSS</sequence>
<protein>
    <recommendedName>
        <fullName evidence="8">BZIP domain-containing protein</fullName>
    </recommendedName>
</protein>
<feature type="region of interest" description="Disordered" evidence="7">
    <location>
        <begin position="131"/>
        <end position="163"/>
    </location>
</feature>
<dbReference type="PANTHER" id="PTHR11988">
    <property type="entry name" value="THYROTROPH EMBRYONIC FACTOR RELATED"/>
    <property type="match status" value="1"/>
</dbReference>
<accession>A0AAN9A6X1</accession>
<organism evidence="9 10">
    <name type="scientific">Halocaridina rubra</name>
    <name type="common">Hawaiian red shrimp</name>
    <dbReference type="NCBI Taxonomy" id="373956"/>
    <lineage>
        <taxon>Eukaryota</taxon>
        <taxon>Metazoa</taxon>
        <taxon>Ecdysozoa</taxon>
        <taxon>Arthropoda</taxon>
        <taxon>Crustacea</taxon>
        <taxon>Multicrustacea</taxon>
        <taxon>Malacostraca</taxon>
        <taxon>Eumalacostraca</taxon>
        <taxon>Eucarida</taxon>
        <taxon>Decapoda</taxon>
        <taxon>Pleocyemata</taxon>
        <taxon>Caridea</taxon>
        <taxon>Atyoidea</taxon>
        <taxon>Atyidae</taxon>
        <taxon>Halocaridina</taxon>
    </lineage>
</organism>
<reference evidence="9 10" key="1">
    <citation type="submission" date="2023-11" db="EMBL/GenBank/DDBJ databases">
        <title>Halocaridina rubra genome assembly.</title>
        <authorList>
            <person name="Smith C."/>
        </authorList>
    </citation>
    <scope>NUCLEOTIDE SEQUENCE [LARGE SCALE GENOMIC DNA]</scope>
    <source>
        <strain evidence="9">EP-1</strain>
        <tissue evidence="9">Whole</tissue>
    </source>
</reference>
<keyword evidence="10" id="KW-1185">Reference proteome</keyword>
<gene>
    <name evidence="9" type="ORF">SK128_002119</name>
</gene>
<comment type="similarity">
    <text evidence="2">Belongs to the bZIP family. NFIL3 subfamily.</text>
</comment>
<evidence type="ECO:0000256" key="4">
    <source>
        <dbReference type="ARBA" id="ARBA00023125"/>
    </source>
</evidence>
<name>A0AAN9A6X1_HALRR</name>
<dbReference type="Gene3D" id="1.20.5.170">
    <property type="match status" value="1"/>
</dbReference>
<evidence type="ECO:0000256" key="2">
    <source>
        <dbReference type="ARBA" id="ARBA00006079"/>
    </source>
</evidence>
<dbReference type="GO" id="GO:0000981">
    <property type="term" value="F:DNA-binding transcription factor activity, RNA polymerase II-specific"/>
    <property type="evidence" value="ECO:0007669"/>
    <property type="project" value="TreeGrafter"/>
</dbReference>
<evidence type="ECO:0000313" key="10">
    <source>
        <dbReference type="Proteomes" id="UP001381693"/>
    </source>
</evidence>
<dbReference type="SUPFAM" id="SSF57959">
    <property type="entry name" value="Leucine zipper domain"/>
    <property type="match status" value="1"/>
</dbReference>
<keyword evidence="3" id="KW-0805">Transcription regulation</keyword>
<evidence type="ECO:0000256" key="1">
    <source>
        <dbReference type="ARBA" id="ARBA00004123"/>
    </source>
</evidence>
<evidence type="ECO:0000256" key="3">
    <source>
        <dbReference type="ARBA" id="ARBA00023015"/>
    </source>
</evidence>
<feature type="compositionally biased region" description="Low complexity" evidence="7">
    <location>
        <begin position="131"/>
        <end position="143"/>
    </location>
</feature>
<evidence type="ECO:0000259" key="8">
    <source>
        <dbReference type="PROSITE" id="PS50217"/>
    </source>
</evidence>
<keyword evidence="4" id="KW-0238">DNA-binding</keyword>
<dbReference type="InterPro" id="IPR040223">
    <property type="entry name" value="PAR_bZIP"/>
</dbReference>
<dbReference type="SMART" id="SM00338">
    <property type="entry name" value="BRLZ"/>
    <property type="match status" value="1"/>
</dbReference>
<dbReference type="Pfam" id="PF07716">
    <property type="entry name" value="bZIP_2"/>
    <property type="match status" value="1"/>
</dbReference>
<evidence type="ECO:0000256" key="6">
    <source>
        <dbReference type="ARBA" id="ARBA00023242"/>
    </source>
</evidence>
<dbReference type="EMBL" id="JAXCGZ010013705">
    <property type="protein sequence ID" value="KAK7072067.1"/>
    <property type="molecule type" value="Genomic_DNA"/>
</dbReference>
<feature type="region of interest" description="Disordered" evidence="7">
    <location>
        <begin position="1"/>
        <end position="31"/>
    </location>
</feature>
<dbReference type="Proteomes" id="UP001381693">
    <property type="component" value="Unassembled WGS sequence"/>
</dbReference>
<comment type="caution">
    <text evidence="9">The sequence shown here is derived from an EMBL/GenBank/DDBJ whole genome shotgun (WGS) entry which is preliminary data.</text>
</comment>
<dbReference type="InterPro" id="IPR004827">
    <property type="entry name" value="bZIP"/>
</dbReference>
<evidence type="ECO:0000256" key="7">
    <source>
        <dbReference type="SAM" id="MobiDB-lite"/>
    </source>
</evidence>
<feature type="domain" description="BZIP" evidence="8">
    <location>
        <begin position="270"/>
        <end position="327"/>
    </location>
</feature>
<dbReference type="GO" id="GO:0000978">
    <property type="term" value="F:RNA polymerase II cis-regulatory region sequence-specific DNA binding"/>
    <property type="evidence" value="ECO:0007669"/>
    <property type="project" value="TreeGrafter"/>
</dbReference>
<dbReference type="InterPro" id="IPR046347">
    <property type="entry name" value="bZIP_sf"/>
</dbReference>
<evidence type="ECO:0000256" key="5">
    <source>
        <dbReference type="ARBA" id="ARBA00023163"/>
    </source>
</evidence>
<keyword evidence="6" id="KW-0539">Nucleus</keyword>
<dbReference type="CDD" id="cd14695">
    <property type="entry name" value="bZIP_HLF"/>
    <property type="match status" value="1"/>
</dbReference>